<feature type="transmembrane region" description="Helical" evidence="9">
    <location>
        <begin position="453"/>
        <end position="474"/>
    </location>
</feature>
<reference evidence="11" key="1">
    <citation type="journal article" date="2014" name="Int. J. Syst. Evol. Microbiol.">
        <title>Complete genome sequence of Corynebacterium casei LMG S-19264T (=DSM 44701T), isolated from a smear-ripened cheese.</title>
        <authorList>
            <consortium name="US DOE Joint Genome Institute (JGI-PGF)"/>
            <person name="Walter F."/>
            <person name="Albersmeier A."/>
            <person name="Kalinowski J."/>
            <person name="Ruckert C."/>
        </authorList>
    </citation>
    <scope>NUCLEOTIDE SEQUENCE</scope>
    <source>
        <strain evidence="11">JCM 4646</strain>
    </source>
</reference>
<evidence type="ECO:0000256" key="3">
    <source>
        <dbReference type="ARBA" id="ARBA00022448"/>
    </source>
</evidence>
<gene>
    <name evidence="11" type="primary">ywtG</name>
    <name evidence="11" type="ORF">GCM10018781_44620</name>
</gene>
<dbReference type="NCBIfam" id="TIGR00879">
    <property type="entry name" value="SP"/>
    <property type="match status" value="1"/>
</dbReference>
<evidence type="ECO:0000256" key="8">
    <source>
        <dbReference type="SAM" id="MobiDB-lite"/>
    </source>
</evidence>
<evidence type="ECO:0000256" key="5">
    <source>
        <dbReference type="ARBA" id="ARBA00022989"/>
    </source>
</evidence>
<accession>A0A919FZY4</accession>
<dbReference type="InterPro" id="IPR005828">
    <property type="entry name" value="MFS_sugar_transport-like"/>
</dbReference>
<evidence type="ECO:0000256" key="7">
    <source>
        <dbReference type="RuleBase" id="RU003346"/>
    </source>
</evidence>
<keyword evidence="4 9" id="KW-0812">Transmembrane</keyword>
<dbReference type="InterPro" id="IPR050814">
    <property type="entry name" value="Myo-inositol_Transporter"/>
</dbReference>
<dbReference type="PANTHER" id="PTHR48020:SF12">
    <property type="entry name" value="PROTON MYO-INOSITOL COTRANSPORTER"/>
    <property type="match status" value="1"/>
</dbReference>
<protein>
    <submittedName>
        <fullName evidence="11">Metabolite transport protein YwtG</fullName>
    </submittedName>
</protein>
<feature type="transmembrane region" description="Helical" evidence="9">
    <location>
        <begin position="112"/>
        <end position="135"/>
    </location>
</feature>
<dbReference type="PROSITE" id="PS50850">
    <property type="entry name" value="MFS"/>
    <property type="match status" value="1"/>
</dbReference>
<feature type="transmembrane region" description="Helical" evidence="9">
    <location>
        <begin position="147"/>
        <end position="166"/>
    </location>
</feature>
<dbReference type="PROSITE" id="PS00217">
    <property type="entry name" value="SUGAR_TRANSPORT_2"/>
    <property type="match status" value="1"/>
</dbReference>
<evidence type="ECO:0000313" key="12">
    <source>
        <dbReference type="Proteomes" id="UP000617734"/>
    </source>
</evidence>
<name>A0A919FZY4_9ACTN</name>
<dbReference type="GO" id="GO:0022857">
    <property type="term" value="F:transmembrane transporter activity"/>
    <property type="evidence" value="ECO:0007669"/>
    <property type="project" value="InterPro"/>
</dbReference>
<dbReference type="Gene3D" id="1.20.1250.20">
    <property type="entry name" value="MFS general substrate transporter like domains"/>
    <property type="match status" value="2"/>
</dbReference>
<evidence type="ECO:0000256" key="1">
    <source>
        <dbReference type="ARBA" id="ARBA00004651"/>
    </source>
</evidence>
<feature type="domain" description="Major facilitator superfamily (MFS) profile" evidence="10">
    <location>
        <begin position="81"/>
        <end position="508"/>
    </location>
</feature>
<feature type="transmembrane region" description="Helical" evidence="9">
    <location>
        <begin position="480"/>
        <end position="501"/>
    </location>
</feature>
<organism evidence="11 12">
    <name type="scientific">Kitasatospora indigofera</name>
    <dbReference type="NCBI Taxonomy" id="67307"/>
    <lineage>
        <taxon>Bacteria</taxon>
        <taxon>Bacillati</taxon>
        <taxon>Actinomycetota</taxon>
        <taxon>Actinomycetes</taxon>
        <taxon>Kitasatosporales</taxon>
        <taxon>Streptomycetaceae</taxon>
        <taxon>Kitasatospora</taxon>
    </lineage>
</organism>
<feature type="compositionally biased region" description="Gly residues" evidence="8">
    <location>
        <begin position="291"/>
        <end position="312"/>
    </location>
</feature>
<dbReference type="PRINTS" id="PR00171">
    <property type="entry name" value="SUGRTRNSPORT"/>
</dbReference>
<comment type="caution">
    <text evidence="11">The sequence shown here is derived from an EMBL/GenBank/DDBJ whole genome shotgun (WGS) entry which is preliminary data.</text>
</comment>
<dbReference type="EMBL" id="BNBO01000026">
    <property type="protein sequence ID" value="GHH75548.1"/>
    <property type="molecule type" value="Genomic_DNA"/>
</dbReference>
<evidence type="ECO:0000256" key="9">
    <source>
        <dbReference type="SAM" id="Phobius"/>
    </source>
</evidence>
<comment type="subcellular location">
    <subcellularLocation>
        <location evidence="1">Cell membrane</location>
        <topology evidence="1">Multi-pass membrane protein</topology>
    </subcellularLocation>
</comment>
<dbReference type="PANTHER" id="PTHR48020">
    <property type="entry name" value="PROTON MYO-INOSITOL COTRANSPORTER"/>
    <property type="match status" value="1"/>
</dbReference>
<keyword evidence="12" id="KW-1185">Reference proteome</keyword>
<dbReference type="InterPro" id="IPR036259">
    <property type="entry name" value="MFS_trans_sf"/>
</dbReference>
<feature type="transmembrane region" description="Helical" evidence="9">
    <location>
        <begin position="325"/>
        <end position="347"/>
    </location>
</feature>
<evidence type="ECO:0000313" key="11">
    <source>
        <dbReference type="EMBL" id="GHH75548.1"/>
    </source>
</evidence>
<dbReference type="InterPro" id="IPR020846">
    <property type="entry name" value="MFS_dom"/>
</dbReference>
<keyword evidence="3 7" id="KW-0813">Transport</keyword>
<feature type="transmembrane region" description="Helical" evidence="9">
    <location>
        <begin position="233"/>
        <end position="254"/>
    </location>
</feature>
<dbReference type="InterPro" id="IPR005829">
    <property type="entry name" value="Sugar_transporter_CS"/>
</dbReference>
<feature type="transmembrane region" description="Helical" evidence="9">
    <location>
        <begin position="79"/>
        <end position="106"/>
    </location>
</feature>
<proteinExistence type="inferred from homology"/>
<evidence type="ECO:0000256" key="4">
    <source>
        <dbReference type="ARBA" id="ARBA00022692"/>
    </source>
</evidence>
<feature type="transmembrane region" description="Helical" evidence="9">
    <location>
        <begin position="172"/>
        <end position="193"/>
    </location>
</feature>
<keyword evidence="6 9" id="KW-0472">Membrane</keyword>
<feature type="transmembrane region" description="Helical" evidence="9">
    <location>
        <begin position="420"/>
        <end position="441"/>
    </location>
</feature>
<dbReference type="Proteomes" id="UP000617734">
    <property type="component" value="Unassembled WGS sequence"/>
</dbReference>
<reference evidence="11" key="2">
    <citation type="submission" date="2020-09" db="EMBL/GenBank/DDBJ databases">
        <authorList>
            <person name="Sun Q."/>
            <person name="Ohkuma M."/>
        </authorList>
    </citation>
    <scope>NUCLEOTIDE SEQUENCE</scope>
    <source>
        <strain evidence="11">JCM 4646</strain>
    </source>
</reference>
<dbReference type="AlphaFoldDB" id="A0A919FZY4"/>
<sequence>MTDSQVTDAGALEARAMDVSALEARALEARALEARALEARALEDGVMKDGVMAAEAVEAGAGTEGREAPDGARGARGRVLAVLIPSTGGLLFGYGTGGIAGVLPLIGEQYGLSAWTQGVVVSAALLGAALTAPVSGRLTDRFGRRPVIAAAAAAFAAGTAVSAAAGGPAALVLGRFLVGLALGAISFAVPLYIAEIAPPARRGALVTLNQLMITIGLLLAYAVSYALQSDGAWRLMLAAGLAPALVLLVGMAGVPESPSWLESAGHRARARAAAAALGLPPAPERPAAAGPQGGGPQGGGPQGDGRRGGGAGFREALAEAGPRRVALGLGIAVLVHLTGLNTAIYYAPTILAASGLTPSGGVLGAVLVGVCNVAATVVTIALLDRGGRRPLMLGGLAAMAAAAAGIAATQWSGGHAGTTALLLCGFIVAGAVGPAPVFWVFAAEIYPRRARGALMSLATAAHWAADFVVAATFLPLVKALSLGGAFALYGAVTLAAALGLARWMPETKGISLDDTRAEPVRV</sequence>
<feature type="transmembrane region" description="Helical" evidence="9">
    <location>
        <begin position="390"/>
        <end position="408"/>
    </location>
</feature>
<dbReference type="Pfam" id="PF00083">
    <property type="entry name" value="Sugar_tr"/>
    <property type="match status" value="1"/>
</dbReference>
<feature type="transmembrane region" description="Helical" evidence="9">
    <location>
        <begin position="205"/>
        <end position="227"/>
    </location>
</feature>
<evidence type="ECO:0000256" key="2">
    <source>
        <dbReference type="ARBA" id="ARBA00010992"/>
    </source>
</evidence>
<dbReference type="SUPFAM" id="SSF103473">
    <property type="entry name" value="MFS general substrate transporter"/>
    <property type="match status" value="1"/>
</dbReference>
<evidence type="ECO:0000256" key="6">
    <source>
        <dbReference type="ARBA" id="ARBA00023136"/>
    </source>
</evidence>
<feature type="region of interest" description="Disordered" evidence="8">
    <location>
        <begin position="284"/>
        <end position="312"/>
    </location>
</feature>
<feature type="transmembrane region" description="Helical" evidence="9">
    <location>
        <begin position="359"/>
        <end position="383"/>
    </location>
</feature>
<comment type="similarity">
    <text evidence="2 7">Belongs to the major facilitator superfamily. Sugar transporter (TC 2.A.1.1) family.</text>
</comment>
<keyword evidence="5 9" id="KW-1133">Transmembrane helix</keyword>
<dbReference type="InterPro" id="IPR003663">
    <property type="entry name" value="Sugar/inositol_transpt"/>
</dbReference>
<dbReference type="GO" id="GO:0005886">
    <property type="term" value="C:plasma membrane"/>
    <property type="evidence" value="ECO:0007669"/>
    <property type="project" value="UniProtKB-SubCell"/>
</dbReference>
<evidence type="ECO:0000259" key="10">
    <source>
        <dbReference type="PROSITE" id="PS50850"/>
    </source>
</evidence>